<dbReference type="STRING" id="500610.SAMN02799615_00151"/>
<keyword evidence="2" id="KW-1185">Reference proteome</keyword>
<evidence type="ECO:0000313" key="1">
    <source>
        <dbReference type="EMBL" id="SFE03492.1"/>
    </source>
</evidence>
<dbReference type="AlphaFoldDB" id="A0A1I1X810"/>
<dbReference type="RefSeq" id="WP_081805077.1">
    <property type="nucleotide sequence ID" value="NZ_FONH01000001.1"/>
</dbReference>
<dbReference type="EMBL" id="FONH01000001">
    <property type="protein sequence ID" value="SFE03492.1"/>
    <property type="molecule type" value="Genomic_DNA"/>
</dbReference>
<dbReference type="InterPro" id="IPR027417">
    <property type="entry name" value="P-loop_NTPase"/>
</dbReference>
<proteinExistence type="predicted"/>
<protein>
    <recommendedName>
        <fullName evidence="3">Serine kinase</fullName>
    </recommendedName>
</protein>
<reference evidence="2" key="1">
    <citation type="submission" date="2016-10" db="EMBL/GenBank/DDBJ databases">
        <authorList>
            <person name="Varghese N."/>
            <person name="Submissions S."/>
        </authorList>
    </citation>
    <scope>NUCLEOTIDE SEQUENCE [LARGE SCALE GENOMIC DNA]</scope>
    <source>
        <strain evidence="2">UNC178MFTsu3.1</strain>
    </source>
</reference>
<dbReference type="Proteomes" id="UP000199477">
    <property type="component" value="Unassembled WGS sequence"/>
</dbReference>
<evidence type="ECO:0008006" key="3">
    <source>
        <dbReference type="Google" id="ProtNLM"/>
    </source>
</evidence>
<gene>
    <name evidence="1" type="ORF">SAMN02799615_00151</name>
</gene>
<organism evidence="1 2">
    <name type="scientific">Dyella marensis</name>
    <dbReference type="NCBI Taxonomy" id="500610"/>
    <lineage>
        <taxon>Bacteria</taxon>
        <taxon>Pseudomonadati</taxon>
        <taxon>Pseudomonadota</taxon>
        <taxon>Gammaproteobacteria</taxon>
        <taxon>Lysobacterales</taxon>
        <taxon>Rhodanobacteraceae</taxon>
        <taxon>Dyella</taxon>
    </lineage>
</organism>
<name>A0A1I1X810_9GAMM</name>
<evidence type="ECO:0000313" key="2">
    <source>
        <dbReference type="Proteomes" id="UP000199477"/>
    </source>
</evidence>
<dbReference type="Gene3D" id="3.40.50.300">
    <property type="entry name" value="P-loop containing nucleotide triphosphate hydrolases"/>
    <property type="match status" value="1"/>
</dbReference>
<accession>A0A1I1X810</accession>
<sequence>MTHLALAAPAAPCDDAIDPFRERAARRHAVSKRILGAEVRFEADDEAWLALIEAAYGDLPEHRFPLPGPVLRIELRLADHVDAASLEAPPPVRMRSGAGLLGGVMDAAHYAMIAPAQRKALVVASPAMLARHPYHVRYELIEFAVFVLAQRAQGLVPLHGACVGRDGRGVLLLGASGAGKSTLALHSLLGGLDFLAEDAVFVEPSHLLASGVANYLHVKDDACRFVEDEGVREWIRQSPTIRRRSGAEKYEIDLRDGRGQLASAPLELAGVMLLSDQPAERLLTPLSPNEAIARLTADQPYAAGLPGWAEFCRRCARVGAYRLARARHPDVAVAALSAWLDA</sequence>
<dbReference type="SUPFAM" id="SSF53795">
    <property type="entry name" value="PEP carboxykinase-like"/>
    <property type="match status" value="1"/>
</dbReference>